<feature type="compositionally biased region" description="Low complexity" evidence="2">
    <location>
        <begin position="90"/>
        <end position="103"/>
    </location>
</feature>
<accession>A0A8D8LG19</accession>
<dbReference type="SMART" id="SM01282">
    <property type="entry name" value="DBB"/>
    <property type="match status" value="1"/>
</dbReference>
<feature type="compositionally biased region" description="Low complexity" evidence="2">
    <location>
        <begin position="886"/>
        <end position="915"/>
    </location>
</feature>
<feature type="compositionally biased region" description="Polar residues" evidence="2">
    <location>
        <begin position="36"/>
        <end position="48"/>
    </location>
</feature>
<organism evidence="4">
    <name type="scientific">Cacopsylla melanoneura</name>
    <dbReference type="NCBI Taxonomy" id="428564"/>
    <lineage>
        <taxon>Eukaryota</taxon>
        <taxon>Metazoa</taxon>
        <taxon>Ecdysozoa</taxon>
        <taxon>Arthropoda</taxon>
        <taxon>Hexapoda</taxon>
        <taxon>Insecta</taxon>
        <taxon>Pterygota</taxon>
        <taxon>Neoptera</taxon>
        <taxon>Paraneoptera</taxon>
        <taxon>Hemiptera</taxon>
        <taxon>Sternorrhyncha</taxon>
        <taxon>Psylloidea</taxon>
        <taxon>Psyllidae</taxon>
        <taxon>Psyllinae</taxon>
        <taxon>Cacopsylla</taxon>
    </lineage>
</organism>
<dbReference type="GO" id="GO:0005068">
    <property type="term" value="F:transmembrane receptor protein tyrosine kinase adaptor activity"/>
    <property type="evidence" value="ECO:0007669"/>
    <property type="project" value="TreeGrafter"/>
</dbReference>
<feature type="compositionally biased region" description="Low complexity" evidence="2">
    <location>
        <begin position="15"/>
        <end position="35"/>
    </location>
</feature>
<dbReference type="PANTHER" id="PTHR16267:SF11">
    <property type="entry name" value="STUMPS, ISOFORM E"/>
    <property type="match status" value="1"/>
</dbReference>
<dbReference type="InterPro" id="IPR052446">
    <property type="entry name" value="B-cell_PI3K-Signaling_Adptrs"/>
</dbReference>
<dbReference type="EMBL" id="HBUF01013812">
    <property type="protein sequence ID" value="CAG6608985.1"/>
    <property type="molecule type" value="Transcribed_RNA"/>
</dbReference>
<dbReference type="InterPro" id="IPR036770">
    <property type="entry name" value="Ankyrin_rpt-contain_sf"/>
</dbReference>
<dbReference type="GO" id="GO:0016301">
    <property type="term" value="F:kinase activity"/>
    <property type="evidence" value="ECO:0007669"/>
    <property type="project" value="UniProtKB-KW"/>
</dbReference>
<keyword evidence="4" id="KW-0808">Transferase</keyword>
<dbReference type="PROSITE" id="PS51376">
    <property type="entry name" value="DBB"/>
    <property type="match status" value="1"/>
</dbReference>
<evidence type="ECO:0000313" key="4">
    <source>
        <dbReference type="EMBL" id="CAG6608985.1"/>
    </source>
</evidence>
<protein>
    <submittedName>
        <fullName evidence="4">Phosphoinositide 3-kinase adapter protein 1</fullName>
    </submittedName>
</protein>
<dbReference type="InterPro" id="IPR017893">
    <property type="entry name" value="DBB_domain"/>
</dbReference>
<feature type="compositionally biased region" description="Basic and acidic residues" evidence="2">
    <location>
        <begin position="1011"/>
        <end position="1023"/>
    </location>
</feature>
<name>A0A8D8LG19_9HEMI</name>
<proteinExistence type="predicted"/>
<feature type="region of interest" description="Disordered" evidence="2">
    <location>
        <begin position="1"/>
        <end position="105"/>
    </location>
</feature>
<feature type="region of interest" description="Disordered" evidence="2">
    <location>
        <begin position="858"/>
        <end position="947"/>
    </location>
</feature>
<evidence type="ECO:0000259" key="3">
    <source>
        <dbReference type="PROSITE" id="PS51376"/>
    </source>
</evidence>
<feature type="region of interest" description="Disordered" evidence="2">
    <location>
        <begin position="1011"/>
        <end position="1038"/>
    </location>
</feature>
<dbReference type="Gene3D" id="3.40.50.10140">
    <property type="entry name" value="Toll/interleukin-1 receptor homology (TIR) domain"/>
    <property type="match status" value="1"/>
</dbReference>
<feature type="compositionally biased region" description="Polar residues" evidence="2">
    <location>
        <begin position="1024"/>
        <end position="1038"/>
    </location>
</feature>
<dbReference type="GO" id="GO:0005104">
    <property type="term" value="F:fibroblast growth factor receptor binding"/>
    <property type="evidence" value="ECO:0007669"/>
    <property type="project" value="TreeGrafter"/>
</dbReference>
<dbReference type="InterPro" id="IPR035897">
    <property type="entry name" value="Toll_tir_struct_dom_sf"/>
</dbReference>
<feature type="region of interest" description="Disordered" evidence="2">
    <location>
        <begin position="146"/>
        <end position="179"/>
    </location>
</feature>
<dbReference type="SUPFAM" id="SSF48403">
    <property type="entry name" value="Ankyrin repeat"/>
    <property type="match status" value="1"/>
</dbReference>
<keyword evidence="4" id="KW-0418">Kinase</keyword>
<dbReference type="GO" id="GO:0005829">
    <property type="term" value="C:cytosol"/>
    <property type="evidence" value="ECO:0007669"/>
    <property type="project" value="TreeGrafter"/>
</dbReference>
<sequence>MALDNPSYFTLPGTSKSKSSFSLLKKKTSSPSKASQRSNSVNSLTAHSPSKKLTRSQSATSDVENHLLCLGNPRPSDIDPSMKYVHRRSNSVSQSQQRSSLSSANEKFAEVDMVHLTGDDDGEVFLSSFSDVKYYNVPSKSRFLGPNKRRHSIGGYLHKDSQQLSAPSGGAEHKTESARRRSSCSKCHSECSSSNTSGARCGDLMDITVLSCGQSDTASLWVRYLSSCFQQIAKEQNRPPFKLLNLCVEDILSGLSSIHEQERCAKSRLQVWVLCPKYLARLQESQGHGLNCLNTVMRQANVLALLLGVSEETINTHHKNTLFHYDHWKRLTVKDQDPTFVGDVLGISMDILSRSWQNQADSEKAHFSLIPKKIKVGQSKVIILMNEPLEAEDHIKVSVDKNGHRLEVVGVKRRNPYTLQFAMPATCLQISILVTVYVEKNGEPMGHKLVKCESRMRELDQLLKTAESPLQFLCQTLGVSPGDRDQIDNVLVTALQKNMPPHFNLLQPHGLRHHYSSEEFPTLLHFAAKFGLEKLCWTLLECPGGEQSSQLRNVAHLTPSDMADRFGHHKLADALKGHLQMTELTSMYTYLKGISNQQGFNDSNYLIPRPLHESYIVPPSPRPVLSPLTPSSPFYTNLPSYQVPPSPIRVSAPQEFPSFPSYMDNYKIPAGGVARPFSPSASPTEKEHPSIPHLTPFGAYLEMQANQSFGVSSANHLRPNLKLEHHEDQDRHHVHDKFSTFGKSEDNVTTPCSPMSPLSDTLSHSSFVSHWTPSPSVKSSGVQEELIEIINDFKNNVLTISEVENLVENWRSRNDVQQSFIEKQEQLNEMRKEYDRIQQTFKDHLKRPTPFERIRKFFSRSKSKHSTENVNKAVPSEGGSAVTRPISSLSINSSSSTSSTGRISTGSGTSLGDSGTHSDHDDRKTNENQKSLLPPSNHHFYSDIPFIPKPNLTKTLSMDEYKSMEKRALCNSCHDYSNVRPPLLRGNSYQEDAIAEEDTGNDVAVVEIHNKMDETQGKGDSKCNSKSGEGSKTNEQVNITPQPPVEIKIHEAAEAKKGNTTHVIPVSVEMSHDIKHKVNNSVSEDLNKATNKENARLDNVNIKCSDNEDLKPIVNSREFEKINVQCNGKNRDAFVIDTHKKENSKQEEEDKLNKIVKTDLETNESNESLTDVKTVIDKFNQTEIKVNKVHELANLFEHVEDLNKSNKAQPEDLDNSFEKEFKNSCKEIKNIARNSLIKNVCDDFELNKELEPLRRFDSESTLQLSDVETETCQHYDVSNYVNIGTCRTTNL</sequence>
<dbReference type="Pfam" id="PF14545">
    <property type="entry name" value="DBB"/>
    <property type="match status" value="1"/>
</dbReference>
<feature type="coiled-coil region" evidence="1">
    <location>
        <begin position="813"/>
        <end position="847"/>
    </location>
</feature>
<feature type="domain" description="DBB" evidence="3">
    <location>
        <begin position="369"/>
        <end position="506"/>
    </location>
</feature>
<dbReference type="PANTHER" id="PTHR16267">
    <property type="entry name" value="BANK1/PIK3AP1 FAMILY MEMBER"/>
    <property type="match status" value="1"/>
</dbReference>
<evidence type="ECO:0000256" key="2">
    <source>
        <dbReference type="SAM" id="MobiDB-lite"/>
    </source>
</evidence>
<evidence type="ECO:0000256" key="1">
    <source>
        <dbReference type="SAM" id="Coils"/>
    </source>
</evidence>
<reference evidence="4" key="1">
    <citation type="submission" date="2021-05" db="EMBL/GenBank/DDBJ databases">
        <authorList>
            <person name="Alioto T."/>
            <person name="Alioto T."/>
            <person name="Gomez Garrido J."/>
        </authorList>
    </citation>
    <scope>NUCLEOTIDE SEQUENCE</scope>
</reference>
<keyword evidence="1" id="KW-0175">Coiled coil</keyword>
<feature type="compositionally biased region" description="Basic and acidic residues" evidence="2">
    <location>
        <begin position="916"/>
        <end position="927"/>
    </location>
</feature>